<dbReference type="EMBL" id="OU594962">
    <property type="protein sequence ID" value="CAG9286163.1"/>
    <property type="molecule type" value="Genomic_DNA"/>
</dbReference>
<feature type="region of interest" description="Disordered" evidence="5">
    <location>
        <begin position="200"/>
        <end position="220"/>
    </location>
</feature>
<evidence type="ECO:0000256" key="3">
    <source>
        <dbReference type="ARBA" id="ARBA00023242"/>
    </source>
</evidence>
<dbReference type="Gene3D" id="1.10.10.10">
    <property type="entry name" value="Winged helix-like DNA-binding domain superfamily/Winged helix DNA-binding domain"/>
    <property type="match status" value="1"/>
</dbReference>
<feature type="region of interest" description="Disordered" evidence="5">
    <location>
        <begin position="1"/>
        <end position="27"/>
    </location>
</feature>
<dbReference type="InterPro" id="IPR036388">
    <property type="entry name" value="WH-like_DNA-bd_sf"/>
</dbReference>
<sequence>MSHTPPIRRPLHHQASDGPETGLNRLPYRDFATLSTPEVLKEVKDDPKQPTQTRAPSKSRFPIVLHRLLEQAPVEDYENVISWCPHGRAFIIHQRDRFTKDIMPTYFRHQSQFASFQRQLNLYGFLRLTRKGPDRGSYYHELFLRGRPSLCHHIHRLRINGNEVRQSTIPEMEPDFAALPPVNQPIIDSFATVANAARRSLARSDSESENKPTANVISGNEDSASLVRDIPSLLIRSGALPVAQNTGPRERSVEEKTTEEIYYELFPEDRQRLRNRLPIMSVPEVAGSSVAARLPPSQGDTKPSPSKRPRRNSNLSTPKPGTSSIGSTPDDVKSGSKDESPPSVDLEMAPRETADMALFLDDVDLD</sequence>
<keyword evidence="2" id="KW-0238">DNA-binding</keyword>
<feature type="compositionally biased region" description="Basic and acidic residues" evidence="5">
    <location>
        <begin position="330"/>
        <end position="340"/>
    </location>
</feature>
<reference evidence="7" key="1">
    <citation type="submission" date="2022-02" db="EMBL/GenBank/DDBJ databases">
        <authorList>
            <person name="Giguere J D."/>
        </authorList>
    </citation>
    <scope>NUCLEOTIDE SEQUENCE</scope>
    <source>
        <strain evidence="7">CCAP 1055/1</strain>
    </source>
</reference>
<evidence type="ECO:0000256" key="2">
    <source>
        <dbReference type="ARBA" id="ARBA00023125"/>
    </source>
</evidence>
<dbReference type="AlphaFoldDB" id="A0A8J9T8X4"/>
<dbReference type="InterPro" id="IPR036390">
    <property type="entry name" value="WH_DNA-bd_sf"/>
</dbReference>
<evidence type="ECO:0000313" key="7">
    <source>
        <dbReference type="EMBL" id="CAG9286163.1"/>
    </source>
</evidence>
<dbReference type="GO" id="GO:0003700">
    <property type="term" value="F:DNA-binding transcription factor activity"/>
    <property type="evidence" value="ECO:0007669"/>
    <property type="project" value="InterPro"/>
</dbReference>
<organism evidence="7">
    <name type="scientific">Phaeodactylum tricornutum</name>
    <name type="common">Diatom</name>
    <dbReference type="NCBI Taxonomy" id="2850"/>
    <lineage>
        <taxon>Eukaryota</taxon>
        <taxon>Sar</taxon>
        <taxon>Stramenopiles</taxon>
        <taxon>Ochrophyta</taxon>
        <taxon>Bacillariophyta</taxon>
        <taxon>Bacillariophyceae</taxon>
        <taxon>Bacillariophycidae</taxon>
        <taxon>Naviculales</taxon>
        <taxon>Phaeodactylaceae</taxon>
        <taxon>Phaeodactylum</taxon>
    </lineage>
</organism>
<dbReference type="GO" id="GO:0043565">
    <property type="term" value="F:sequence-specific DNA binding"/>
    <property type="evidence" value="ECO:0007669"/>
    <property type="project" value="InterPro"/>
</dbReference>
<feature type="domain" description="HSF-type DNA-binding" evidence="6">
    <location>
        <begin position="57"/>
        <end position="157"/>
    </location>
</feature>
<name>A0A8J9T8X4_PHATR</name>
<accession>A0A8J9T8X4</accession>
<dbReference type="Pfam" id="PF00447">
    <property type="entry name" value="HSF_DNA-bind"/>
    <property type="match status" value="1"/>
</dbReference>
<proteinExistence type="inferred from homology"/>
<comment type="similarity">
    <text evidence="4">Belongs to the HSF family.</text>
</comment>
<evidence type="ECO:0000256" key="4">
    <source>
        <dbReference type="RuleBase" id="RU004020"/>
    </source>
</evidence>
<dbReference type="PANTHER" id="PTHR10015">
    <property type="entry name" value="HEAT SHOCK TRANSCRIPTION FACTOR"/>
    <property type="match status" value="1"/>
</dbReference>
<evidence type="ECO:0000256" key="1">
    <source>
        <dbReference type="ARBA" id="ARBA00004123"/>
    </source>
</evidence>
<feature type="region of interest" description="Disordered" evidence="5">
    <location>
        <begin position="288"/>
        <end position="353"/>
    </location>
</feature>
<dbReference type="Proteomes" id="UP000836788">
    <property type="component" value="Chromosome 21"/>
</dbReference>
<comment type="subcellular location">
    <subcellularLocation>
        <location evidence="1">Nucleus</location>
    </subcellularLocation>
</comment>
<evidence type="ECO:0000259" key="6">
    <source>
        <dbReference type="SMART" id="SM00415"/>
    </source>
</evidence>
<feature type="compositionally biased region" description="Polar residues" evidence="5">
    <location>
        <begin position="312"/>
        <end position="327"/>
    </location>
</feature>
<protein>
    <recommendedName>
        <fullName evidence="6">HSF-type DNA-binding domain-containing protein</fullName>
    </recommendedName>
</protein>
<dbReference type="PANTHER" id="PTHR10015:SF206">
    <property type="entry name" value="HSF-TYPE DNA-BINDING DOMAIN-CONTAINING PROTEIN"/>
    <property type="match status" value="1"/>
</dbReference>
<dbReference type="SUPFAM" id="SSF46785">
    <property type="entry name" value="Winged helix' DNA-binding domain"/>
    <property type="match status" value="1"/>
</dbReference>
<dbReference type="SMART" id="SM00415">
    <property type="entry name" value="HSF"/>
    <property type="match status" value="1"/>
</dbReference>
<keyword evidence="3" id="KW-0539">Nucleus</keyword>
<gene>
    <name evidence="7" type="ORF">PTTT1_LOCUS31427</name>
</gene>
<dbReference type="InterPro" id="IPR000232">
    <property type="entry name" value="HSF_DNA-bd"/>
</dbReference>
<dbReference type="FunFam" id="1.10.10.10:FF:000479">
    <property type="entry name" value="Predicted protein"/>
    <property type="match status" value="1"/>
</dbReference>
<dbReference type="GO" id="GO:0005634">
    <property type="term" value="C:nucleus"/>
    <property type="evidence" value="ECO:0007669"/>
    <property type="project" value="UniProtKB-SubCell"/>
</dbReference>
<feature type="compositionally biased region" description="Polar residues" evidence="5">
    <location>
        <begin position="211"/>
        <end position="220"/>
    </location>
</feature>
<evidence type="ECO:0000256" key="5">
    <source>
        <dbReference type="SAM" id="MobiDB-lite"/>
    </source>
</evidence>